<evidence type="ECO:0000313" key="1">
    <source>
        <dbReference type="EMBL" id="VDH93025.1"/>
    </source>
</evidence>
<dbReference type="OrthoDB" id="6158416at2759"/>
<keyword evidence="2" id="KW-1185">Reference proteome</keyword>
<comment type="caution">
    <text evidence="1">The sequence shown here is derived from an EMBL/GenBank/DDBJ whole genome shotgun (WGS) entry which is preliminary data.</text>
</comment>
<proteinExistence type="predicted"/>
<evidence type="ECO:0000313" key="2">
    <source>
        <dbReference type="Proteomes" id="UP000596742"/>
    </source>
</evidence>
<dbReference type="EMBL" id="UYJE01000409">
    <property type="protein sequence ID" value="VDH93025.1"/>
    <property type="molecule type" value="Genomic_DNA"/>
</dbReference>
<gene>
    <name evidence="1" type="ORF">MGAL_10B062014</name>
</gene>
<reference evidence="1" key="1">
    <citation type="submission" date="2018-11" db="EMBL/GenBank/DDBJ databases">
        <authorList>
            <person name="Alioto T."/>
            <person name="Alioto T."/>
        </authorList>
    </citation>
    <scope>NUCLEOTIDE SEQUENCE</scope>
</reference>
<name>A0A8B6BMG2_MYTGA</name>
<organism evidence="1 2">
    <name type="scientific">Mytilus galloprovincialis</name>
    <name type="common">Mediterranean mussel</name>
    <dbReference type="NCBI Taxonomy" id="29158"/>
    <lineage>
        <taxon>Eukaryota</taxon>
        <taxon>Metazoa</taxon>
        <taxon>Spiralia</taxon>
        <taxon>Lophotrochozoa</taxon>
        <taxon>Mollusca</taxon>
        <taxon>Bivalvia</taxon>
        <taxon>Autobranchia</taxon>
        <taxon>Pteriomorphia</taxon>
        <taxon>Mytilida</taxon>
        <taxon>Mytiloidea</taxon>
        <taxon>Mytilidae</taxon>
        <taxon>Mytilinae</taxon>
        <taxon>Mytilus</taxon>
    </lineage>
</organism>
<dbReference type="AlphaFoldDB" id="A0A8B6BMG2"/>
<sequence length="148" mass="17212">MGGQPHHLHNNILPENSTRQKRIEKTMEQINLMKIQKKNGAIELRTNFGRKITAVMTKGGEYFNMNIYENRPRYKENKMCLGFDELNELLSDKGGNGDYERRIQEVDVSEIVPAFPEWFNIVYDEGSSVNIYHHLDDDLSRADLVILI</sequence>
<protein>
    <submittedName>
        <fullName evidence="1">Uncharacterized protein</fullName>
    </submittedName>
</protein>
<accession>A0A8B6BMG2</accession>
<dbReference type="Proteomes" id="UP000596742">
    <property type="component" value="Unassembled WGS sequence"/>
</dbReference>